<dbReference type="EMBL" id="AKMY01000063">
    <property type="protein sequence ID" value="EIQ18531.1"/>
    <property type="molecule type" value="Genomic_DNA"/>
</dbReference>
<sequence length="42" mass="4536">MLQQQAMKNLKNRQCAATDGRRRLPGSTLSATITAGRAESGF</sequence>
<evidence type="ECO:0000313" key="3">
    <source>
        <dbReference type="Proteomes" id="UP000005407"/>
    </source>
</evidence>
<protein>
    <submittedName>
        <fullName evidence="2">Uncharacterized protein</fullName>
    </submittedName>
</protein>
<organism evidence="2 3">
    <name type="scientific">Shigella flexneri K-315</name>
    <dbReference type="NCBI Taxonomy" id="766150"/>
    <lineage>
        <taxon>Bacteria</taxon>
        <taxon>Pseudomonadati</taxon>
        <taxon>Pseudomonadota</taxon>
        <taxon>Gammaproteobacteria</taxon>
        <taxon>Enterobacterales</taxon>
        <taxon>Enterobacteriaceae</taxon>
        <taxon>Shigella</taxon>
    </lineage>
</organism>
<name>I6CG89_SHIFL</name>
<comment type="caution">
    <text evidence="2">The sequence shown here is derived from an EMBL/GenBank/DDBJ whole genome shotgun (WGS) entry which is preliminary data.</text>
</comment>
<evidence type="ECO:0000256" key="1">
    <source>
        <dbReference type="SAM" id="MobiDB-lite"/>
    </source>
</evidence>
<accession>I6CG89</accession>
<gene>
    <name evidence="2" type="ORF">SFK315_3345</name>
</gene>
<evidence type="ECO:0000313" key="2">
    <source>
        <dbReference type="EMBL" id="EIQ18531.1"/>
    </source>
</evidence>
<dbReference type="AlphaFoldDB" id="I6CG89"/>
<dbReference type="PATRIC" id="fig|766150.3.peg.3253"/>
<reference evidence="2 3" key="1">
    <citation type="submission" date="2012-03" db="EMBL/GenBank/DDBJ databases">
        <authorList>
            <person name="Rasko D."/>
            <person name="Redman J."/>
            <person name="Daugherty S.C."/>
            <person name="Tallon L."/>
            <person name="Sadzewicz L."/>
            <person name="Jones K."/>
            <person name="Santana-Cruz I."/>
            <person name="Liu X."/>
        </authorList>
    </citation>
    <scope>NUCLEOTIDE SEQUENCE [LARGE SCALE GENOMIC DNA]</scope>
    <source>
        <strain evidence="2 3">K-315</strain>
    </source>
</reference>
<feature type="region of interest" description="Disordered" evidence="1">
    <location>
        <begin position="1"/>
        <end position="42"/>
    </location>
</feature>
<dbReference type="Proteomes" id="UP000005407">
    <property type="component" value="Unassembled WGS sequence"/>
</dbReference>
<proteinExistence type="predicted"/>